<accession>A0A2R5GE50</accession>
<feature type="compositionally biased region" description="Basic and acidic residues" evidence="3">
    <location>
        <begin position="1"/>
        <end position="20"/>
    </location>
</feature>
<evidence type="ECO:0000256" key="1">
    <source>
        <dbReference type="ARBA" id="ARBA00023122"/>
    </source>
</evidence>
<dbReference type="SMART" id="SM00028">
    <property type="entry name" value="TPR"/>
    <property type="match status" value="3"/>
</dbReference>
<reference evidence="5 6" key="1">
    <citation type="submission" date="2017-12" db="EMBL/GenBank/DDBJ databases">
        <title>Sequencing, de novo assembly and annotation of complete genome of a new Thraustochytrid species, strain FCC1311.</title>
        <authorList>
            <person name="Sedici K."/>
            <person name="Godart F."/>
            <person name="Aiese Cigliano R."/>
            <person name="Sanseverino W."/>
            <person name="Barakat M."/>
            <person name="Ortet P."/>
            <person name="Marechal E."/>
            <person name="Cagnac O."/>
            <person name="Amato A."/>
        </authorList>
    </citation>
    <scope>NUCLEOTIDE SEQUENCE [LARGE SCALE GENOMIC DNA]</scope>
</reference>
<dbReference type="AlphaFoldDB" id="A0A2R5GE50"/>
<comment type="caution">
    <text evidence="5">The sequence shown here is derived from an EMBL/GenBank/DDBJ whole genome shotgun (WGS) entry which is preliminary data.</text>
</comment>
<feature type="domain" description="CBS" evidence="4">
    <location>
        <begin position="252"/>
        <end position="311"/>
    </location>
</feature>
<dbReference type="InterPro" id="IPR046342">
    <property type="entry name" value="CBS_dom_sf"/>
</dbReference>
<keyword evidence="1 2" id="KW-0129">CBS domain</keyword>
<dbReference type="SUPFAM" id="SSF48452">
    <property type="entry name" value="TPR-like"/>
    <property type="match status" value="2"/>
</dbReference>
<feature type="region of interest" description="Disordered" evidence="3">
    <location>
        <begin position="1"/>
        <end position="63"/>
    </location>
</feature>
<dbReference type="SUPFAM" id="SSF54631">
    <property type="entry name" value="CBS-domain pair"/>
    <property type="match status" value="2"/>
</dbReference>
<dbReference type="InterPro" id="IPR019734">
    <property type="entry name" value="TPR_rpt"/>
</dbReference>
<feature type="domain" description="CBS" evidence="4">
    <location>
        <begin position="88"/>
        <end position="152"/>
    </location>
</feature>
<feature type="compositionally biased region" description="Basic and acidic residues" evidence="3">
    <location>
        <begin position="417"/>
        <end position="426"/>
    </location>
</feature>
<dbReference type="OrthoDB" id="44675at2759"/>
<feature type="compositionally biased region" description="Polar residues" evidence="3">
    <location>
        <begin position="394"/>
        <end position="404"/>
    </location>
</feature>
<dbReference type="PANTHER" id="PTHR43080:SF2">
    <property type="entry name" value="CBS DOMAIN-CONTAINING PROTEIN"/>
    <property type="match status" value="1"/>
</dbReference>
<dbReference type="InterPro" id="IPR000644">
    <property type="entry name" value="CBS_dom"/>
</dbReference>
<evidence type="ECO:0000259" key="4">
    <source>
        <dbReference type="PROSITE" id="PS51371"/>
    </source>
</evidence>
<name>A0A2R5GE50_9STRA</name>
<organism evidence="5 6">
    <name type="scientific">Hondaea fermentalgiana</name>
    <dbReference type="NCBI Taxonomy" id="2315210"/>
    <lineage>
        <taxon>Eukaryota</taxon>
        <taxon>Sar</taxon>
        <taxon>Stramenopiles</taxon>
        <taxon>Bigyra</taxon>
        <taxon>Labyrinthulomycetes</taxon>
        <taxon>Thraustochytrida</taxon>
        <taxon>Thraustochytriidae</taxon>
        <taxon>Hondaea</taxon>
    </lineage>
</organism>
<evidence type="ECO:0000256" key="3">
    <source>
        <dbReference type="SAM" id="MobiDB-lite"/>
    </source>
</evidence>
<dbReference type="InterPro" id="IPR051257">
    <property type="entry name" value="Diverse_CBS-Domain"/>
</dbReference>
<dbReference type="InterPro" id="IPR011990">
    <property type="entry name" value="TPR-like_helical_dom_sf"/>
</dbReference>
<protein>
    <submittedName>
        <fullName evidence="5">CBS domain-containing protein CBSCBSPB2</fullName>
    </submittedName>
</protein>
<dbReference type="EMBL" id="BEYU01000021">
    <property type="protein sequence ID" value="GBG26491.1"/>
    <property type="molecule type" value="Genomic_DNA"/>
</dbReference>
<feature type="compositionally biased region" description="Basic and acidic residues" evidence="3">
    <location>
        <begin position="380"/>
        <end position="393"/>
    </location>
</feature>
<sequence length="836" mass="90743">MMGRRSESTTGLTHEDKDRDSDGDEENESLLAKNRNNVLRTGSLSRMGKKLLNKKKTKADKAEADTEARLDAALDVLSHPRIRAKSLVSAAVVVVAQDNDFVGLSAVDAAERLRVQRQSCVIVLNADRTVRGIVTEQDLVRKVVAQKGPAPEDLAAIMTHDPVSLDVDGDRLSEYFERSLELMARQNFRHVPFVDCASCSYVGCVDIVGAIASGKASGLAHTLSFPAGKLVRVLGAVRSEVLAAGNLQSDSAGPEAIDQISADTCVYDAAACMRTQRLTSLLVVDNQGKSLLGILTESDIVRKVLARNADAATMQVSQIMTRRPMTARADINPYEGLRTMIERGFRHLPVQNDAGQVVTTLDILTLVKISFKAHHQPQGHSDDRGNDKVKDSSETLGQTASDGVNSFALAGEKEQEVCLENGKQKQEEEEEEEKEETHVHGLVSDAAMSERNIWNQVLSSNLPADHSSPFGDAADDTLSLDQSSCADENAVDVSFTDPVEVVDDNELTDVSTLISPRKDKEKQSVESASAPAPVTAQRALPRREKEAIEFVLASKFAEAITCLDAAIKEEAEADDVMLARLYTRRGHIKSCTGDLQGAFADLEKGLEYAESCQSTALAGEAASGLCEILIETGRYEAAAARLSSGVLQPTQEQECQSQLLREMQKFKDLGKDLFGARDFSGAVVAYTNALRALQSFQGLQKAKTDAEQEHARTLAILHSNRAACYQSLRDFRYAMQDAKAAIAADEAYGKGWTRLCACRAEKAQWKSCLEEARRGVTLLADCDPSATQQLRGIIQRAEAELQKERMVKLDAIKSLGQVLSAAGLQESSKVVSTDTN</sequence>
<feature type="region of interest" description="Disordered" evidence="3">
    <location>
        <begin position="513"/>
        <end position="539"/>
    </location>
</feature>
<proteinExistence type="predicted"/>
<dbReference type="Proteomes" id="UP000241890">
    <property type="component" value="Unassembled WGS sequence"/>
</dbReference>
<dbReference type="PROSITE" id="PS51371">
    <property type="entry name" value="CBS"/>
    <property type="match status" value="3"/>
</dbReference>
<feature type="compositionally biased region" description="Polar residues" evidence="3">
    <location>
        <begin position="34"/>
        <end position="44"/>
    </location>
</feature>
<dbReference type="PANTHER" id="PTHR43080">
    <property type="entry name" value="CBS DOMAIN-CONTAINING PROTEIN CBSX3, MITOCHONDRIAL"/>
    <property type="match status" value="1"/>
</dbReference>
<evidence type="ECO:0000256" key="2">
    <source>
        <dbReference type="PROSITE-ProRule" id="PRU00703"/>
    </source>
</evidence>
<feature type="region of interest" description="Disordered" evidence="3">
    <location>
        <begin position="374"/>
        <end position="404"/>
    </location>
</feature>
<feature type="domain" description="CBS" evidence="4">
    <location>
        <begin position="320"/>
        <end position="378"/>
    </location>
</feature>
<dbReference type="Gene3D" id="1.25.40.10">
    <property type="entry name" value="Tetratricopeptide repeat domain"/>
    <property type="match status" value="2"/>
</dbReference>
<dbReference type="Pfam" id="PF00571">
    <property type="entry name" value="CBS"/>
    <property type="match status" value="3"/>
</dbReference>
<keyword evidence="6" id="KW-1185">Reference proteome</keyword>
<evidence type="ECO:0000313" key="5">
    <source>
        <dbReference type="EMBL" id="GBG26491.1"/>
    </source>
</evidence>
<evidence type="ECO:0000313" key="6">
    <source>
        <dbReference type="Proteomes" id="UP000241890"/>
    </source>
</evidence>
<feature type="region of interest" description="Disordered" evidence="3">
    <location>
        <begin position="417"/>
        <end position="442"/>
    </location>
</feature>
<dbReference type="InParanoid" id="A0A2R5GE50"/>
<dbReference type="Gene3D" id="3.10.580.10">
    <property type="entry name" value="CBS-domain"/>
    <property type="match status" value="2"/>
</dbReference>
<dbReference type="SMART" id="SM00116">
    <property type="entry name" value="CBS"/>
    <property type="match status" value="2"/>
</dbReference>
<gene>
    <name evidence="5" type="ORF">FCC1311_027122</name>
</gene>
<feature type="compositionally biased region" description="Basic residues" evidence="3">
    <location>
        <begin position="47"/>
        <end position="58"/>
    </location>
</feature>